<evidence type="ECO:0000256" key="1">
    <source>
        <dbReference type="SAM" id="MobiDB-lite"/>
    </source>
</evidence>
<feature type="compositionally biased region" description="Basic and acidic residues" evidence="1">
    <location>
        <begin position="521"/>
        <end position="539"/>
    </location>
</feature>
<feature type="domain" description="5'-3' DNA helicase ZGRF1-like N-terminal" evidence="2">
    <location>
        <begin position="24"/>
        <end position="105"/>
    </location>
</feature>
<dbReference type="Proteomes" id="UP000070121">
    <property type="component" value="Unassembled WGS sequence"/>
</dbReference>
<protein>
    <recommendedName>
        <fullName evidence="2">5'-3' DNA helicase ZGRF1-like N-terminal domain-containing protein</fullName>
    </recommendedName>
</protein>
<dbReference type="PANTHER" id="PTHR28535:SF1">
    <property type="entry name" value="PROTEIN ZGRF1"/>
    <property type="match status" value="1"/>
</dbReference>
<accession>A0A135SY82</accession>
<feature type="compositionally biased region" description="Polar residues" evidence="1">
    <location>
        <begin position="228"/>
        <end position="237"/>
    </location>
</feature>
<organism evidence="3 4">
    <name type="scientific">Colletotrichum salicis</name>
    <dbReference type="NCBI Taxonomy" id="1209931"/>
    <lineage>
        <taxon>Eukaryota</taxon>
        <taxon>Fungi</taxon>
        <taxon>Dikarya</taxon>
        <taxon>Ascomycota</taxon>
        <taxon>Pezizomycotina</taxon>
        <taxon>Sordariomycetes</taxon>
        <taxon>Hypocreomycetidae</taxon>
        <taxon>Glomerellales</taxon>
        <taxon>Glomerellaceae</taxon>
        <taxon>Colletotrichum</taxon>
        <taxon>Colletotrichum acutatum species complex</taxon>
    </lineage>
</organism>
<dbReference type="OrthoDB" id="6513042at2759"/>
<feature type="compositionally biased region" description="Polar residues" evidence="1">
    <location>
        <begin position="637"/>
        <end position="657"/>
    </location>
</feature>
<feature type="compositionally biased region" description="Basic and acidic residues" evidence="1">
    <location>
        <begin position="343"/>
        <end position="360"/>
    </location>
</feature>
<evidence type="ECO:0000259" key="2">
    <source>
        <dbReference type="Pfam" id="PF10382"/>
    </source>
</evidence>
<dbReference type="GO" id="GO:0035861">
    <property type="term" value="C:site of double-strand break"/>
    <property type="evidence" value="ECO:0007669"/>
    <property type="project" value="TreeGrafter"/>
</dbReference>
<feature type="region of interest" description="Disordered" evidence="1">
    <location>
        <begin position="730"/>
        <end position="755"/>
    </location>
</feature>
<dbReference type="STRING" id="1209931.A0A135SY82"/>
<evidence type="ECO:0000313" key="3">
    <source>
        <dbReference type="EMBL" id="KXH40844.1"/>
    </source>
</evidence>
<dbReference type="AlphaFoldDB" id="A0A135SY82"/>
<dbReference type="PANTHER" id="PTHR28535">
    <property type="entry name" value="ZINC FINGER GRF-TYPE CONTAINING 1"/>
    <property type="match status" value="1"/>
</dbReference>
<feature type="compositionally biased region" description="Low complexity" evidence="1">
    <location>
        <begin position="469"/>
        <end position="484"/>
    </location>
</feature>
<dbReference type="Pfam" id="PF10382">
    <property type="entry name" value="ZGRF1-like_N"/>
    <property type="match status" value="1"/>
</dbReference>
<feature type="compositionally biased region" description="Basic and acidic residues" evidence="1">
    <location>
        <begin position="574"/>
        <end position="584"/>
    </location>
</feature>
<dbReference type="InterPro" id="IPR018838">
    <property type="entry name" value="ZGRF1-like_N"/>
</dbReference>
<feature type="region of interest" description="Disordered" evidence="1">
    <location>
        <begin position="279"/>
        <end position="600"/>
    </location>
</feature>
<name>A0A135SY82_9PEZI</name>
<comment type="caution">
    <text evidence="3">The sequence shown here is derived from an EMBL/GenBank/DDBJ whole genome shotgun (WGS) entry which is preliminary data.</text>
</comment>
<evidence type="ECO:0000313" key="4">
    <source>
        <dbReference type="Proteomes" id="UP000070121"/>
    </source>
</evidence>
<reference evidence="3 4" key="1">
    <citation type="submission" date="2014-02" db="EMBL/GenBank/DDBJ databases">
        <title>The genome sequence of Colletotrichum salicis CBS 607.94.</title>
        <authorList>
            <person name="Baroncelli R."/>
            <person name="Thon M.R."/>
        </authorList>
    </citation>
    <scope>NUCLEOTIDE SEQUENCE [LARGE SCALE GENOMIC DNA]</scope>
    <source>
        <strain evidence="3 4">CBS 607.94</strain>
    </source>
</reference>
<feature type="region of interest" description="Disordered" evidence="1">
    <location>
        <begin position="628"/>
        <end position="688"/>
    </location>
</feature>
<feature type="region of interest" description="Disordered" evidence="1">
    <location>
        <begin position="228"/>
        <end position="262"/>
    </location>
</feature>
<gene>
    <name evidence="3" type="ORF">CSAL01_04934</name>
</gene>
<feature type="compositionally biased region" description="Basic and acidic residues" evidence="1">
    <location>
        <begin position="320"/>
        <end position="335"/>
    </location>
</feature>
<dbReference type="EMBL" id="JFFI01002182">
    <property type="protein sequence ID" value="KXH40844.1"/>
    <property type="molecule type" value="Genomic_DNA"/>
</dbReference>
<feature type="region of interest" description="Disordered" evidence="1">
    <location>
        <begin position="114"/>
        <end position="210"/>
    </location>
</feature>
<feature type="compositionally biased region" description="Polar residues" evidence="1">
    <location>
        <begin position="280"/>
        <end position="298"/>
    </location>
</feature>
<feature type="compositionally biased region" description="Polar residues" evidence="1">
    <location>
        <begin position="124"/>
        <end position="146"/>
    </location>
</feature>
<proteinExistence type="predicted"/>
<dbReference type="GO" id="GO:0005634">
    <property type="term" value="C:nucleus"/>
    <property type="evidence" value="ECO:0007669"/>
    <property type="project" value="TreeGrafter"/>
</dbReference>
<dbReference type="InterPro" id="IPR052800">
    <property type="entry name" value="DNA_Repair_Helicase_ZGRF1"/>
</dbReference>
<sequence length="755" mass="82154">MPLASRSGNQNSQMGSGLPIVAPVLEHLCLFTHDLKRKQKRWQDGRLKYHTFNKRIMVYDERGNFIGDMHWREDFDFGEGEEFNLERGAVIVQVAECISSKDQDLTELLDKRAKEVEQRHARSAANTANQLHPPTGPSVQHPQAQYRQRHLSDVFTAPRGPQGRAVIPKTSPHEDRIAAQQPSSPQEDAQRPTKRRKREVSPPSKSGYARNLFGATLNLSSWSASAPVRSQQASTPRSIAPSVEAPPRPLIPNKSVKPSRPEPFAVVDLNDDAAVPARNATASTTCVSEIPATSNTSAPAKEASLGQRPFKRPSAHVHRDRSVERDVEIIEEPREVLGPSSHQPEKHVEAPKQIDRRKGTGESQDSIQKAATHATDAQPDKDAIPEPARPRAPATAKRKAPGIREHLPENGSTSSIPAVPAPERLSVRNNEATDPEEPKTKLRIKMREKRGLMMVSKKATAKNKGRQLSSPTTGPSPSNGQTTTDVDPSEPTSLTAPSILPVESSPGHPTDGSYAEPALEADVRVDRVKGHKQSDEMAKAKGLAQPDISDEEDLRSSRDSLPPARTLRKRNTRRSPDRQNHIEEININPGPRLASLGRRTVKSKEIIGSFSRRPPRVPLECSAATVTPQREAPVTAGINSDAGSSLPKTSDGVQQAAVTRPTKATRLENPATRGRKAAQKSDAMGAVPEPVLPANLDISTSKNLSRGINRLEARAGTQIDVVAGESEKTLPGCQRANGGPWSKEAHDLMGCTRPG</sequence>
<dbReference type="GO" id="GO:0006302">
    <property type="term" value="P:double-strand break repair"/>
    <property type="evidence" value="ECO:0007669"/>
    <property type="project" value="TreeGrafter"/>
</dbReference>
<keyword evidence="4" id="KW-1185">Reference proteome</keyword>
<feature type="compositionally biased region" description="Basic residues" evidence="1">
    <location>
        <begin position="309"/>
        <end position="319"/>
    </location>
</feature>